<dbReference type="AlphaFoldDB" id="A0A512DVD4"/>
<reference evidence="1 2" key="1">
    <citation type="submission" date="2019-07" db="EMBL/GenBank/DDBJ databases">
        <title>Whole genome shotgun sequence of Skermanella aerolata NBRC 106429.</title>
        <authorList>
            <person name="Hosoyama A."/>
            <person name="Uohara A."/>
            <person name="Ohji S."/>
            <person name="Ichikawa N."/>
        </authorList>
    </citation>
    <scope>NUCLEOTIDE SEQUENCE [LARGE SCALE GENOMIC DNA]</scope>
    <source>
        <strain evidence="1 2">NBRC 106429</strain>
    </source>
</reference>
<organism evidence="1 2">
    <name type="scientific">Skermanella aerolata</name>
    <dbReference type="NCBI Taxonomy" id="393310"/>
    <lineage>
        <taxon>Bacteria</taxon>
        <taxon>Pseudomonadati</taxon>
        <taxon>Pseudomonadota</taxon>
        <taxon>Alphaproteobacteria</taxon>
        <taxon>Rhodospirillales</taxon>
        <taxon>Azospirillaceae</taxon>
        <taxon>Skermanella</taxon>
    </lineage>
</organism>
<keyword evidence="2" id="KW-1185">Reference proteome</keyword>
<evidence type="ECO:0000313" key="2">
    <source>
        <dbReference type="Proteomes" id="UP000321523"/>
    </source>
</evidence>
<protein>
    <submittedName>
        <fullName evidence="1">Uncharacterized protein</fullName>
    </submittedName>
</protein>
<dbReference type="EMBL" id="BJYZ01000021">
    <property type="protein sequence ID" value="GEO40431.1"/>
    <property type="molecule type" value="Genomic_DNA"/>
</dbReference>
<dbReference type="Proteomes" id="UP000321523">
    <property type="component" value="Unassembled WGS sequence"/>
</dbReference>
<evidence type="ECO:0000313" key="1">
    <source>
        <dbReference type="EMBL" id="GEO40431.1"/>
    </source>
</evidence>
<sequence length="143" mass="16094">MRIIGGAAGWAVRQPAGGRCQPSGIYPRITNAMTVVAFSLARFTPADLSEFYEIARPRMERGLWAGVARQTSAEGDQLLVTFPHLDRPVFRFERDRRGTYTLWFHDRQGWHSIGSGSTSTDCLSIWRTRPARVAPPAQVREAY</sequence>
<comment type="caution">
    <text evidence="1">The sequence shown here is derived from an EMBL/GenBank/DDBJ whole genome shotgun (WGS) entry which is preliminary data.</text>
</comment>
<gene>
    <name evidence="1" type="ORF">SAE02_45790</name>
</gene>
<proteinExistence type="predicted"/>
<name>A0A512DVD4_9PROT</name>
<accession>A0A512DVD4</accession>